<protein>
    <submittedName>
        <fullName evidence="1">Uncharacterized protein</fullName>
    </submittedName>
</protein>
<evidence type="ECO:0000313" key="2">
    <source>
        <dbReference type="Proteomes" id="UP000821845"/>
    </source>
</evidence>
<organism evidence="1 2">
    <name type="scientific">Hyalomma asiaticum</name>
    <name type="common">Tick</name>
    <dbReference type="NCBI Taxonomy" id="266040"/>
    <lineage>
        <taxon>Eukaryota</taxon>
        <taxon>Metazoa</taxon>
        <taxon>Ecdysozoa</taxon>
        <taxon>Arthropoda</taxon>
        <taxon>Chelicerata</taxon>
        <taxon>Arachnida</taxon>
        <taxon>Acari</taxon>
        <taxon>Parasitiformes</taxon>
        <taxon>Ixodida</taxon>
        <taxon>Ixodoidea</taxon>
        <taxon>Ixodidae</taxon>
        <taxon>Hyalomminae</taxon>
        <taxon>Hyalomma</taxon>
    </lineage>
</organism>
<keyword evidence="2" id="KW-1185">Reference proteome</keyword>
<dbReference type="Proteomes" id="UP000821845">
    <property type="component" value="Chromosome 1"/>
</dbReference>
<name>A0ACB7TKN0_HYAAI</name>
<proteinExistence type="predicted"/>
<reference evidence="1" key="1">
    <citation type="submission" date="2020-05" db="EMBL/GenBank/DDBJ databases">
        <title>Large-scale comparative analyses of tick genomes elucidate their genetic diversity and vector capacities.</title>
        <authorList>
            <person name="Jia N."/>
            <person name="Wang J."/>
            <person name="Shi W."/>
            <person name="Du L."/>
            <person name="Sun Y."/>
            <person name="Zhan W."/>
            <person name="Jiang J."/>
            <person name="Wang Q."/>
            <person name="Zhang B."/>
            <person name="Ji P."/>
            <person name="Sakyi L.B."/>
            <person name="Cui X."/>
            <person name="Yuan T."/>
            <person name="Jiang B."/>
            <person name="Yang W."/>
            <person name="Lam T.T.-Y."/>
            <person name="Chang Q."/>
            <person name="Ding S."/>
            <person name="Wang X."/>
            <person name="Zhu J."/>
            <person name="Ruan X."/>
            <person name="Zhao L."/>
            <person name="Wei J."/>
            <person name="Que T."/>
            <person name="Du C."/>
            <person name="Cheng J."/>
            <person name="Dai P."/>
            <person name="Han X."/>
            <person name="Huang E."/>
            <person name="Gao Y."/>
            <person name="Liu J."/>
            <person name="Shao H."/>
            <person name="Ye R."/>
            <person name="Li L."/>
            <person name="Wei W."/>
            <person name="Wang X."/>
            <person name="Wang C."/>
            <person name="Yang T."/>
            <person name="Huo Q."/>
            <person name="Li W."/>
            <person name="Guo W."/>
            <person name="Chen H."/>
            <person name="Zhou L."/>
            <person name="Ni X."/>
            <person name="Tian J."/>
            <person name="Zhou Y."/>
            <person name="Sheng Y."/>
            <person name="Liu T."/>
            <person name="Pan Y."/>
            <person name="Xia L."/>
            <person name="Li J."/>
            <person name="Zhao F."/>
            <person name="Cao W."/>
        </authorList>
    </citation>
    <scope>NUCLEOTIDE SEQUENCE</scope>
    <source>
        <strain evidence="1">Hyas-2018</strain>
    </source>
</reference>
<accession>A0ACB7TKN0</accession>
<gene>
    <name evidence="1" type="ORF">HPB50_014096</name>
</gene>
<sequence>MATTQAALKGLMDGVQDKTAIVARFAIDKQALTVKNLSDIGKSIRKLECAGATLILIAEPNVDFQEKFATAFNGPSGPAADGASGIFFPSDGFRPFPDRGSTNAQGGAAAPMIDTNRSTEGTEAGRNEQMGRPRIVRSPGEQLTYEQQDREQEREISGRCSTKPRLRIGAAMQSASSHVGPTRRLVRKS</sequence>
<comment type="caution">
    <text evidence="1">The sequence shown here is derived from an EMBL/GenBank/DDBJ whole genome shotgun (WGS) entry which is preliminary data.</text>
</comment>
<dbReference type="EMBL" id="CM023481">
    <property type="protein sequence ID" value="KAH6946579.1"/>
    <property type="molecule type" value="Genomic_DNA"/>
</dbReference>
<evidence type="ECO:0000313" key="1">
    <source>
        <dbReference type="EMBL" id="KAH6946579.1"/>
    </source>
</evidence>